<evidence type="ECO:0000313" key="2">
    <source>
        <dbReference type="EMBL" id="KAF9490086.1"/>
    </source>
</evidence>
<organism evidence="2 3">
    <name type="scientific">Pleurotus eryngii</name>
    <name type="common">Boletus of the steppes</name>
    <dbReference type="NCBI Taxonomy" id="5323"/>
    <lineage>
        <taxon>Eukaryota</taxon>
        <taxon>Fungi</taxon>
        <taxon>Dikarya</taxon>
        <taxon>Basidiomycota</taxon>
        <taxon>Agaricomycotina</taxon>
        <taxon>Agaricomycetes</taxon>
        <taxon>Agaricomycetidae</taxon>
        <taxon>Agaricales</taxon>
        <taxon>Pleurotineae</taxon>
        <taxon>Pleurotaceae</taxon>
        <taxon>Pleurotus</taxon>
    </lineage>
</organism>
<proteinExistence type="predicted"/>
<dbReference type="AlphaFoldDB" id="A0A9P6D2K2"/>
<evidence type="ECO:0000313" key="3">
    <source>
        <dbReference type="Proteomes" id="UP000807025"/>
    </source>
</evidence>
<protein>
    <submittedName>
        <fullName evidence="2">Uncharacterized protein</fullName>
    </submittedName>
</protein>
<dbReference type="EMBL" id="MU154650">
    <property type="protein sequence ID" value="KAF9490086.1"/>
    <property type="molecule type" value="Genomic_DNA"/>
</dbReference>
<accession>A0A9P6D2K2</accession>
<comment type="caution">
    <text evidence="2">The sequence shown here is derived from an EMBL/GenBank/DDBJ whole genome shotgun (WGS) entry which is preliminary data.</text>
</comment>
<feature type="region of interest" description="Disordered" evidence="1">
    <location>
        <begin position="49"/>
        <end position="68"/>
    </location>
</feature>
<sequence length="214" mass="23655">MWGTTRCTAPRRTRNRIARTYHQRAYLAYTLPFSTPLLASSASLSLPTSARQSSLKESPSPNPQTRPTCCKCRRIADDTVDAHTGTSYGSTQFSTPPYLRLYRAYKSRSATWLRIKTSNARVVCLVGGESRARRGRRGEERRRDCGGLAEGKECTSVVRGMNPVFFLALFSSSGLHLAVLPDPCGSSRHSISTMIVRNHHSVDPSSAPHSPPWS</sequence>
<feature type="compositionally biased region" description="Polar residues" evidence="1">
    <location>
        <begin position="51"/>
        <end position="67"/>
    </location>
</feature>
<evidence type="ECO:0000256" key="1">
    <source>
        <dbReference type="SAM" id="MobiDB-lite"/>
    </source>
</evidence>
<dbReference type="Proteomes" id="UP000807025">
    <property type="component" value="Unassembled WGS sequence"/>
</dbReference>
<reference evidence="2" key="1">
    <citation type="submission" date="2020-11" db="EMBL/GenBank/DDBJ databases">
        <authorList>
            <consortium name="DOE Joint Genome Institute"/>
            <person name="Ahrendt S."/>
            <person name="Riley R."/>
            <person name="Andreopoulos W."/>
            <person name="Labutti K."/>
            <person name="Pangilinan J."/>
            <person name="Ruiz-Duenas F.J."/>
            <person name="Barrasa J.M."/>
            <person name="Sanchez-Garcia M."/>
            <person name="Camarero S."/>
            <person name="Miyauchi S."/>
            <person name="Serrano A."/>
            <person name="Linde D."/>
            <person name="Babiker R."/>
            <person name="Drula E."/>
            <person name="Ayuso-Fernandez I."/>
            <person name="Pacheco R."/>
            <person name="Padilla G."/>
            <person name="Ferreira P."/>
            <person name="Barriuso J."/>
            <person name="Kellner H."/>
            <person name="Castanera R."/>
            <person name="Alfaro M."/>
            <person name="Ramirez L."/>
            <person name="Pisabarro A.G."/>
            <person name="Kuo A."/>
            <person name="Tritt A."/>
            <person name="Lipzen A."/>
            <person name="He G."/>
            <person name="Yan M."/>
            <person name="Ng V."/>
            <person name="Cullen D."/>
            <person name="Martin F."/>
            <person name="Rosso M.-N."/>
            <person name="Henrissat B."/>
            <person name="Hibbett D."/>
            <person name="Martinez A.T."/>
            <person name="Grigoriev I.V."/>
        </authorList>
    </citation>
    <scope>NUCLEOTIDE SEQUENCE</scope>
    <source>
        <strain evidence="2">ATCC 90797</strain>
    </source>
</reference>
<gene>
    <name evidence="2" type="ORF">BDN71DRAFT_234580</name>
</gene>
<keyword evidence="3" id="KW-1185">Reference proteome</keyword>
<name>A0A9P6D2K2_PLEER</name>